<proteinExistence type="predicted"/>
<evidence type="ECO:0008006" key="4">
    <source>
        <dbReference type="Google" id="ProtNLM"/>
    </source>
</evidence>
<gene>
    <name evidence="2" type="ORF">A3I40_01710</name>
</gene>
<dbReference type="STRING" id="1802407.A3I40_01710"/>
<keyword evidence="1" id="KW-0472">Membrane</keyword>
<accession>A0A1F7VB17</accession>
<evidence type="ECO:0000313" key="2">
    <source>
        <dbReference type="EMBL" id="OGL87318.1"/>
    </source>
</evidence>
<dbReference type="AlphaFoldDB" id="A0A1F7VB17"/>
<organism evidence="2 3">
    <name type="scientific">Candidatus Uhrbacteria bacterium RIFCSPLOWO2_02_FULL_48_12</name>
    <dbReference type="NCBI Taxonomy" id="1802407"/>
    <lineage>
        <taxon>Bacteria</taxon>
        <taxon>Candidatus Uhriibacteriota</taxon>
    </lineage>
</organism>
<keyword evidence="1" id="KW-0812">Transmembrane</keyword>
<evidence type="ECO:0000313" key="3">
    <source>
        <dbReference type="Proteomes" id="UP000178723"/>
    </source>
</evidence>
<reference evidence="2 3" key="1">
    <citation type="journal article" date="2016" name="Nat. Commun.">
        <title>Thousands of microbial genomes shed light on interconnected biogeochemical processes in an aquifer system.</title>
        <authorList>
            <person name="Anantharaman K."/>
            <person name="Brown C.T."/>
            <person name="Hug L.A."/>
            <person name="Sharon I."/>
            <person name="Castelle C.J."/>
            <person name="Probst A.J."/>
            <person name="Thomas B.C."/>
            <person name="Singh A."/>
            <person name="Wilkins M.J."/>
            <person name="Karaoz U."/>
            <person name="Brodie E.L."/>
            <person name="Williams K.H."/>
            <person name="Hubbard S.S."/>
            <person name="Banfield J.F."/>
        </authorList>
    </citation>
    <scope>NUCLEOTIDE SEQUENCE [LARGE SCALE GENOMIC DNA]</scope>
</reference>
<sequence>MNENYMNEQANLPRPSRVLRNMALSFGVLTLILFGIIGYTAFSRARIIVTLGSVAKETSFRLTLAEDVFGRERPSDSLPVLFLETTDSASDTFVPSGEGERAGKTGGVVTLHNETDRNQPLVATTRLLTPDGVLFRIKESVNVPARATVTATAEADEEGAEGEIGPSRFTIPGLSPSLQAAIYATSDSPMVRGGALAKTVTEQDMETARQTLRQKLLEKSRQSFAAQVGEDKITTQDFVTEIVEEKSSAKAGAAVSSFTLEIKLKIVGVVFDKQEMLKSVAGGMGNQAGVPAADSVRYTIGNYNVIERSAVLSGRATIKSTADRQGSNFSRDNFVGSTPDEVKKFLKNYEGIENVEVQISPYWQRHLPRIPSRITVEFKES</sequence>
<protein>
    <recommendedName>
        <fullName evidence="4">Baseplate protein J-like domain-containing protein</fullName>
    </recommendedName>
</protein>
<feature type="transmembrane region" description="Helical" evidence="1">
    <location>
        <begin position="21"/>
        <end position="42"/>
    </location>
</feature>
<comment type="caution">
    <text evidence="2">The sequence shown here is derived from an EMBL/GenBank/DDBJ whole genome shotgun (WGS) entry which is preliminary data.</text>
</comment>
<dbReference type="EMBL" id="MGEP01000021">
    <property type="protein sequence ID" value="OGL87318.1"/>
    <property type="molecule type" value="Genomic_DNA"/>
</dbReference>
<evidence type="ECO:0000256" key="1">
    <source>
        <dbReference type="SAM" id="Phobius"/>
    </source>
</evidence>
<keyword evidence="1" id="KW-1133">Transmembrane helix</keyword>
<name>A0A1F7VB17_9BACT</name>
<dbReference type="Proteomes" id="UP000178723">
    <property type="component" value="Unassembled WGS sequence"/>
</dbReference>